<dbReference type="EMBL" id="FN649732">
    <property type="protein sequence ID" value="CBJ26415.1"/>
    <property type="molecule type" value="Genomic_DNA"/>
</dbReference>
<sequence length="836" mass="87383">MASTTTAAGAGSDGGGDGGGGGPKALEPGAKNNEVKFGKHLASSDKRVRDRTVGALREWLRQRSRGGSLTDLDLLKIWRGLWYCMFMCDKAPVQRELAENLAGLLRLFKDDRAEGVRFFKSFCVTMQRDWERIDNLRIDKYYTLVRVFVREALAFCCLPPPAVEGQPKQKKKKKGKKNSPAEEAETSAKAGGVWDLGLLGAMSDVMEVEVLTLRPAPIGLRLHLADVWAEEACNAGGADMPTEAFLVALAPWLRVAAEPETNPVVFRRTFEGVFEGLLGLFPEDKDGMEEEEEEKKVFAAVELDRVQACLFEVAAAPQTRDKRRVKLYELHRRYQKRTGVTPDATAPPSGILPLPEESDDDEEEEGGGDGEYDGEYVEAGARLRAARGPEPAVAGWVAAGIASGAISSEEGGEEGGGKKAKKRRKRSGSEDDEAEVDGGGEKKKRRSGEEEEEEASAKKRQKQSRGSVEKDSGEVADAEAPAATRAGVEAGADAEAGAVTPGKKSAKKRKKVEASPPGGASNGAVTGEGTVVAAAANGDGVSSPPSSSKRKKKKKRRGSADGVATVADDDAAAAALSTVTAATPEAEAAAANGDGVSSPPSSGKRKKKNKGRVSADGVAADAGDDAAAAVSTATAAAPEAESAAPADVVAESPSSSKKKKKGKEEEKVATPDAGESETTPEDDATTTPDSSSEKKKKKKKKKRPSLEAVASPTPLPGNTASEEVSAPSSGSFQTPPKNAGGGGGGSSSKKKKKKKSPAAGESARKTVTFGANMAKEHQKSVKDLKTRVITPSKDAGTPQKGLLKVGGGGSGVKLMKPAAGRKDTPYAGKKKASDYF</sequence>
<gene>
    <name evidence="6" type="ORF">Esi_0033_0003</name>
</gene>
<evidence type="ECO:0000256" key="2">
    <source>
        <dbReference type="ARBA" id="ARBA00006374"/>
    </source>
</evidence>
<feature type="compositionally biased region" description="Low complexity" evidence="5">
    <location>
        <begin position="522"/>
        <end position="547"/>
    </location>
</feature>
<accession>D7FXP8</accession>
<evidence type="ECO:0000256" key="1">
    <source>
        <dbReference type="ARBA" id="ARBA00004123"/>
    </source>
</evidence>
<feature type="compositionally biased region" description="Low complexity" evidence="5">
    <location>
        <begin position="486"/>
        <end position="499"/>
    </location>
</feature>
<dbReference type="OMA" id="KAFFLVM"/>
<dbReference type="GO" id="GO:0030688">
    <property type="term" value="C:preribosome, small subunit precursor"/>
    <property type="evidence" value="ECO:0007669"/>
    <property type="project" value="InterPro"/>
</dbReference>
<dbReference type="AlphaFoldDB" id="D7FXP8"/>
<dbReference type="PANTHER" id="PTHR13026">
    <property type="entry name" value="NNP-1 PROTEIN NOVEL NUCLEAR PROTEIN 1 NOP52"/>
    <property type="match status" value="1"/>
</dbReference>
<evidence type="ECO:0000256" key="5">
    <source>
        <dbReference type="SAM" id="MobiDB-lite"/>
    </source>
</evidence>
<feature type="region of interest" description="Disordered" evidence="5">
    <location>
        <begin position="1"/>
        <end position="33"/>
    </location>
</feature>
<feature type="compositionally biased region" description="Basic residues" evidence="5">
    <location>
        <begin position="694"/>
        <end position="703"/>
    </location>
</feature>
<dbReference type="Proteomes" id="UP000002630">
    <property type="component" value="Linkage Group LG07"/>
</dbReference>
<dbReference type="eggNOG" id="KOG3911">
    <property type="taxonomic scope" value="Eukaryota"/>
</dbReference>
<feature type="region of interest" description="Disordered" evidence="5">
    <location>
        <begin position="585"/>
        <end position="836"/>
    </location>
</feature>
<dbReference type="PANTHER" id="PTHR13026:SF0">
    <property type="entry name" value="RIBOSOMAL RNA PROCESSING 1B"/>
    <property type="match status" value="1"/>
</dbReference>
<keyword evidence="3" id="KW-0698">rRNA processing</keyword>
<feature type="region of interest" description="Disordered" evidence="5">
    <location>
        <begin position="338"/>
        <end position="374"/>
    </location>
</feature>
<keyword evidence="4" id="KW-0539">Nucleus</keyword>
<reference evidence="6 7" key="1">
    <citation type="journal article" date="2010" name="Nature">
        <title>The Ectocarpus genome and the independent evolution of multicellularity in brown algae.</title>
        <authorList>
            <person name="Cock J.M."/>
            <person name="Sterck L."/>
            <person name="Rouze P."/>
            <person name="Scornet D."/>
            <person name="Allen A.E."/>
            <person name="Amoutzias G."/>
            <person name="Anthouard V."/>
            <person name="Artiguenave F."/>
            <person name="Aury J.M."/>
            <person name="Badger J.H."/>
            <person name="Beszteri B."/>
            <person name="Billiau K."/>
            <person name="Bonnet E."/>
            <person name="Bothwell J.H."/>
            <person name="Bowler C."/>
            <person name="Boyen C."/>
            <person name="Brownlee C."/>
            <person name="Carrano C.J."/>
            <person name="Charrier B."/>
            <person name="Cho G.Y."/>
            <person name="Coelho S.M."/>
            <person name="Collen J."/>
            <person name="Corre E."/>
            <person name="Da Silva C."/>
            <person name="Delage L."/>
            <person name="Delaroque N."/>
            <person name="Dittami S.M."/>
            <person name="Doulbeau S."/>
            <person name="Elias M."/>
            <person name="Farnham G."/>
            <person name="Gachon C.M."/>
            <person name="Gschloessl B."/>
            <person name="Heesch S."/>
            <person name="Jabbari K."/>
            <person name="Jubin C."/>
            <person name="Kawai H."/>
            <person name="Kimura K."/>
            <person name="Kloareg B."/>
            <person name="Kupper F.C."/>
            <person name="Lang D."/>
            <person name="Le Bail A."/>
            <person name="Leblanc C."/>
            <person name="Lerouge P."/>
            <person name="Lohr M."/>
            <person name="Lopez P.J."/>
            <person name="Martens C."/>
            <person name="Maumus F."/>
            <person name="Michel G."/>
            <person name="Miranda-Saavedra D."/>
            <person name="Morales J."/>
            <person name="Moreau H."/>
            <person name="Motomura T."/>
            <person name="Nagasato C."/>
            <person name="Napoli C.A."/>
            <person name="Nelson D.R."/>
            <person name="Nyvall-Collen P."/>
            <person name="Peters A.F."/>
            <person name="Pommier C."/>
            <person name="Potin P."/>
            <person name="Poulain J."/>
            <person name="Quesneville H."/>
            <person name="Read B."/>
            <person name="Rensing S.A."/>
            <person name="Ritter A."/>
            <person name="Rousvoal S."/>
            <person name="Samanta M."/>
            <person name="Samson G."/>
            <person name="Schroeder D.C."/>
            <person name="Segurens B."/>
            <person name="Strittmatter M."/>
            <person name="Tonon T."/>
            <person name="Tregear J.W."/>
            <person name="Valentin K."/>
            <person name="von Dassow P."/>
            <person name="Yamagishi T."/>
            <person name="Van de Peer Y."/>
            <person name="Wincker P."/>
        </authorList>
    </citation>
    <scope>NUCLEOTIDE SEQUENCE [LARGE SCALE GENOMIC DNA]</scope>
    <source>
        <strain evidence="7">Ec32 / CCAP1310/4</strain>
    </source>
</reference>
<feature type="region of interest" description="Disordered" evidence="5">
    <location>
        <begin position="164"/>
        <end position="186"/>
    </location>
</feature>
<feature type="region of interest" description="Disordered" evidence="5">
    <location>
        <begin position="403"/>
        <end position="568"/>
    </location>
</feature>
<protein>
    <submittedName>
        <fullName evidence="6">Uncharacterized protein</fullName>
    </submittedName>
</protein>
<feature type="compositionally biased region" description="Polar residues" evidence="5">
    <location>
        <begin position="716"/>
        <end position="736"/>
    </location>
</feature>
<dbReference type="GO" id="GO:0005634">
    <property type="term" value="C:nucleus"/>
    <property type="evidence" value="ECO:0007669"/>
    <property type="project" value="UniProtKB-SubCell"/>
</dbReference>
<feature type="compositionally biased region" description="Low complexity" evidence="5">
    <location>
        <begin position="612"/>
        <end position="655"/>
    </location>
</feature>
<keyword evidence="7" id="KW-1185">Reference proteome</keyword>
<dbReference type="Pfam" id="PF05997">
    <property type="entry name" value="Nop52"/>
    <property type="match status" value="1"/>
</dbReference>
<feature type="compositionally biased region" description="Acidic residues" evidence="5">
    <location>
        <begin position="356"/>
        <end position="374"/>
    </location>
</feature>
<proteinExistence type="inferred from homology"/>
<feature type="compositionally biased region" description="Acidic residues" evidence="5">
    <location>
        <begin position="674"/>
        <end position="684"/>
    </location>
</feature>
<feature type="compositionally biased region" description="Low complexity" evidence="5">
    <location>
        <begin position="585"/>
        <end position="602"/>
    </location>
</feature>
<dbReference type="OrthoDB" id="2019504at2759"/>
<evidence type="ECO:0000256" key="4">
    <source>
        <dbReference type="ARBA" id="ARBA00023242"/>
    </source>
</evidence>
<feature type="compositionally biased region" description="Basic residues" evidence="5">
    <location>
        <begin position="548"/>
        <end position="557"/>
    </location>
</feature>
<organism evidence="6 7">
    <name type="scientific">Ectocarpus siliculosus</name>
    <name type="common">Brown alga</name>
    <name type="synonym">Conferva siliculosa</name>
    <dbReference type="NCBI Taxonomy" id="2880"/>
    <lineage>
        <taxon>Eukaryota</taxon>
        <taxon>Sar</taxon>
        <taxon>Stramenopiles</taxon>
        <taxon>Ochrophyta</taxon>
        <taxon>PX clade</taxon>
        <taxon>Phaeophyceae</taxon>
        <taxon>Ectocarpales</taxon>
        <taxon>Ectocarpaceae</taxon>
        <taxon>Ectocarpus</taxon>
    </lineage>
</organism>
<name>D7FXP8_ECTSI</name>
<evidence type="ECO:0000256" key="3">
    <source>
        <dbReference type="ARBA" id="ARBA00022552"/>
    </source>
</evidence>
<feature type="compositionally biased region" description="Basic and acidic residues" evidence="5">
    <location>
        <begin position="774"/>
        <end position="786"/>
    </location>
</feature>
<comment type="similarity">
    <text evidence="2">Belongs to the RRP1 family.</text>
</comment>
<feature type="compositionally biased region" description="Gly residues" evidence="5">
    <location>
        <begin position="11"/>
        <end position="23"/>
    </location>
</feature>
<dbReference type="InterPro" id="IPR010301">
    <property type="entry name" value="RRP1"/>
</dbReference>
<feature type="compositionally biased region" description="Basic residues" evidence="5">
    <location>
        <begin position="168"/>
        <end position="177"/>
    </location>
</feature>
<dbReference type="InParanoid" id="D7FXP8"/>
<dbReference type="EMBL" id="FN648520">
    <property type="protein sequence ID" value="CBJ26415.1"/>
    <property type="molecule type" value="Genomic_DNA"/>
</dbReference>
<dbReference type="STRING" id="2880.D7FXP8"/>
<dbReference type="GO" id="GO:0006364">
    <property type="term" value="P:rRNA processing"/>
    <property type="evidence" value="ECO:0007669"/>
    <property type="project" value="UniProtKB-KW"/>
</dbReference>
<comment type="subcellular location">
    <subcellularLocation>
        <location evidence="1">Nucleus</location>
    </subcellularLocation>
</comment>
<feature type="compositionally biased region" description="Low complexity" evidence="5">
    <location>
        <begin position="1"/>
        <end position="10"/>
    </location>
</feature>
<evidence type="ECO:0000313" key="6">
    <source>
        <dbReference type="EMBL" id="CBJ26415.1"/>
    </source>
</evidence>
<evidence type="ECO:0000313" key="7">
    <source>
        <dbReference type="Proteomes" id="UP000002630"/>
    </source>
</evidence>